<gene>
    <name evidence="1" type="ORF">BDY19DRAFT_901256</name>
</gene>
<accession>A0ACB8TLS2</accession>
<dbReference type="Proteomes" id="UP001055072">
    <property type="component" value="Unassembled WGS sequence"/>
</dbReference>
<organism evidence="1 2">
    <name type="scientific">Irpex rosettiformis</name>
    <dbReference type="NCBI Taxonomy" id="378272"/>
    <lineage>
        <taxon>Eukaryota</taxon>
        <taxon>Fungi</taxon>
        <taxon>Dikarya</taxon>
        <taxon>Basidiomycota</taxon>
        <taxon>Agaricomycotina</taxon>
        <taxon>Agaricomycetes</taxon>
        <taxon>Polyporales</taxon>
        <taxon>Irpicaceae</taxon>
        <taxon>Irpex</taxon>
    </lineage>
</organism>
<comment type="caution">
    <text evidence="1">The sequence shown here is derived from an EMBL/GenBank/DDBJ whole genome shotgun (WGS) entry which is preliminary data.</text>
</comment>
<dbReference type="EMBL" id="MU275052">
    <property type="protein sequence ID" value="KAI0082956.1"/>
    <property type="molecule type" value="Genomic_DNA"/>
</dbReference>
<sequence length="225" mass="25568">MKLEDADDNNNYDHWASCVKTRLQQLKLWQYIEGHNSDPPKILALVERHEYEAVMASDGATKVMAVMPGNEAEVVLARKEAEPWYDGDLATRALLQEAIPAHKGTIIDHAKSAKELWVALQEDYCPANKTRAATIHQKILSYVCTPDLDITKWLDNVRALYYQLVRQASDRMSDTKFASTIANLIPNTDKWCPFCTLLTHDMTKARQTGHPMQSSEIIQRIKAED</sequence>
<evidence type="ECO:0000313" key="1">
    <source>
        <dbReference type="EMBL" id="KAI0082956.1"/>
    </source>
</evidence>
<feature type="non-terminal residue" evidence="1">
    <location>
        <position position="225"/>
    </location>
</feature>
<name>A0ACB8TLS2_9APHY</name>
<proteinExistence type="predicted"/>
<keyword evidence="2" id="KW-1185">Reference proteome</keyword>
<protein>
    <submittedName>
        <fullName evidence="1">Uncharacterized protein</fullName>
    </submittedName>
</protein>
<reference evidence="1" key="1">
    <citation type="journal article" date="2021" name="Environ. Microbiol.">
        <title>Gene family expansions and transcriptome signatures uncover fungal adaptations to wood decay.</title>
        <authorList>
            <person name="Hage H."/>
            <person name="Miyauchi S."/>
            <person name="Viragh M."/>
            <person name="Drula E."/>
            <person name="Min B."/>
            <person name="Chaduli D."/>
            <person name="Navarro D."/>
            <person name="Favel A."/>
            <person name="Norest M."/>
            <person name="Lesage-Meessen L."/>
            <person name="Balint B."/>
            <person name="Merenyi Z."/>
            <person name="de Eugenio L."/>
            <person name="Morin E."/>
            <person name="Martinez A.T."/>
            <person name="Baldrian P."/>
            <person name="Stursova M."/>
            <person name="Martinez M.J."/>
            <person name="Novotny C."/>
            <person name="Magnuson J.K."/>
            <person name="Spatafora J.W."/>
            <person name="Maurice S."/>
            <person name="Pangilinan J."/>
            <person name="Andreopoulos W."/>
            <person name="LaButti K."/>
            <person name="Hundley H."/>
            <person name="Na H."/>
            <person name="Kuo A."/>
            <person name="Barry K."/>
            <person name="Lipzen A."/>
            <person name="Henrissat B."/>
            <person name="Riley R."/>
            <person name="Ahrendt S."/>
            <person name="Nagy L.G."/>
            <person name="Grigoriev I.V."/>
            <person name="Martin F."/>
            <person name="Rosso M.N."/>
        </authorList>
    </citation>
    <scope>NUCLEOTIDE SEQUENCE</scope>
    <source>
        <strain evidence="1">CBS 384.51</strain>
    </source>
</reference>
<evidence type="ECO:0000313" key="2">
    <source>
        <dbReference type="Proteomes" id="UP001055072"/>
    </source>
</evidence>